<comment type="caution">
    <text evidence="5">The sequence shown here is derived from an EMBL/GenBank/DDBJ whole genome shotgun (WGS) entry which is preliminary data.</text>
</comment>
<keyword evidence="6" id="KW-1185">Reference proteome</keyword>
<evidence type="ECO:0000256" key="2">
    <source>
        <dbReference type="ARBA" id="ARBA00022801"/>
    </source>
</evidence>
<proteinExistence type="inferred from homology"/>
<keyword evidence="3" id="KW-0326">Glycosidase</keyword>
<dbReference type="PROSITE" id="PS51318">
    <property type="entry name" value="TAT"/>
    <property type="match status" value="1"/>
</dbReference>
<gene>
    <name evidence="5" type="ORF">Cme02nite_48210</name>
</gene>
<feature type="chain" id="PRO_5039183097" description="Glycosyl hydrolases family 43" evidence="4">
    <location>
        <begin position="26"/>
        <end position="650"/>
    </location>
</feature>
<keyword evidence="4" id="KW-0732">Signal</keyword>
<evidence type="ECO:0008006" key="7">
    <source>
        <dbReference type="Google" id="ProtNLM"/>
    </source>
</evidence>
<dbReference type="InterPro" id="IPR023296">
    <property type="entry name" value="Glyco_hydro_beta-prop_sf"/>
</dbReference>
<dbReference type="PANTHER" id="PTHR22925">
    <property type="entry name" value="GLYCOSYL HYDROLASE 43 FAMILY MEMBER"/>
    <property type="match status" value="1"/>
</dbReference>
<name>A0A8J3PH90_9ACTN</name>
<evidence type="ECO:0000256" key="4">
    <source>
        <dbReference type="SAM" id="SignalP"/>
    </source>
</evidence>
<sequence length="650" mass="67845">MPRSHRTWLARAGALSLLIAAQLLAGPAPQAGAAHTTTITNFDAAGNQVIRFDTAGNAVDAHDGDLALFGGAYYLYGTSYDCGYRWNGAGSPFCGFKVYSSPDLVHWTDRGQLFDATTATWQTRCNGNTYGCYRPHVVYNATTGRYVLWINSYDNVSGFHVFTSTQPTGPFTQVADPAVAVNSGPPASGLKNGDHDTFVDDDGTAYLAYTDWVSGGGIVVERLNASYLSGTGSFVRVTPSATEAPALFKRNGNYYLTYSDPNCGYCSGTGTSYRTATSPLGTWSGGTNISPNSCGGQPSFVTPISLTSGTAYLYGSDLWNNAAPNEALANFYWAPLTFSGTAISPMTCQNTVTLPLTTGAAGAQDPIADLDQHDGVTGFRRWADIGPVSRIQTFVPSRSGTLTSASLTTFQTGSPNAGLTFDIYLASASFQPTGSPLYTVTVPAASIGWSPRAVTVNPDISVTAGTRYGIVARSTTTSGLYGWAFNENAPYPSGGSAYKNSGGSWTAETNRSLKFQTTVSGSASGWTYCAVAENGTCAVSGTAVVRYGAGSSYLYKTVTGSIGCNQTAFGGDPIFGTVKHCDSSPQPPGNGWTSCAVGETGTCTFTGTRAVAYGASGAFLYKTATGGIGCNQTAFGGDPIFGTVKSCYYK</sequence>
<accession>A0A8J3PH90</accession>
<dbReference type="RefSeq" id="WP_203671610.1">
    <property type="nucleotide sequence ID" value="NZ_BAAATT010000005.1"/>
</dbReference>
<dbReference type="EMBL" id="BONJ01000027">
    <property type="protein sequence ID" value="GIG16489.1"/>
    <property type="molecule type" value="Genomic_DNA"/>
</dbReference>
<evidence type="ECO:0000313" key="6">
    <source>
        <dbReference type="Proteomes" id="UP000660339"/>
    </source>
</evidence>
<dbReference type="Gene3D" id="2.115.10.20">
    <property type="entry name" value="Glycosyl hydrolase domain, family 43"/>
    <property type="match status" value="1"/>
</dbReference>
<dbReference type="Pfam" id="PF04616">
    <property type="entry name" value="Glyco_hydro_43"/>
    <property type="match status" value="1"/>
</dbReference>
<keyword evidence="2" id="KW-0378">Hydrolase</keyword>
<dbReference type="GO" id="GO:0004553">
    <property type="term" value="F:hydrolase activity, hydrolyzing O-glycosyl compounds"/>
    <property type="evidence" value="ECO:0007669"/>
    <property type="project" value="InterPro"/>
</dbReference>
<dbReference type="InterPro" id="IPR006710">
    <property type="entry name" value="Glyco_hydro_43"/>
</dbReference>
<dbReference type="Proteomes" id="UP000660339">
    <property type="component" value="Unassembled WGS sequence"/>
</dbReference>
<dbReference type="PANTHER" id="PTHR22925:SF3">
    <property type="entry name" value="GLYCOSYL HYDROLASE FAMILY PROTEIN 43"/>
    <property type="match status" value="1"/>
</dbReference>
<dbReference type="AlphaFoldDB" id="A0A8J3PH90"/>
<dbReference type="CDD" id="cd18824">
    <property type="entry name" value="GH43_CtGH43-like"/>
    <property type="match status" value="1"/>
</dbReference>
<evidence type="ECO:0000256" key="3">
    <source>
        <dbReference type="ARBA" id="ARBA00023295"/>
    </source>
</evidence>
<reference evidence="5" key="1">
    <citation type="submission" date="2021-01" db="EMBL/GenBank/DDBJ databases">
        <title>Whole genome shotgun sequence of Catellatospora methionotrophica NBRC 14553.</title>
        <authorList>
            <person name="Komaki H."/>
            <person name="Tamura T."/>
        </authorList>
    </citation>
    <scope>NUCLEOTIDE SEQUENCE</scope>
    <source>
        <strain evidence="5">NBRC 14553</strain>
    </source>
</reference>
<protein>
    <recommendedName>
        <fullName evidence="7">Glycosyl hydrolases family 43</fullName>
    </recommendedName>
</protein>
<feature type="signal peptide" evidence="4">
    <location>
        <begin position="1"/>
        <end position="25"/>
    </location>
</feature>
<evidence type="ECO:0000256" key="1">
    <source>
        <dbReference type="ARBA" id="ARBA00009865"/>
    </source>
</evidence>
<dbReference type="GO" id="GO:0005975">
    <property type="term" value="P:carbohydrate metabolic process"/>
    <property type="evidence" value="ECO:0007669"/>
    <property type="project" value="InterPro"/>
</dbReference>
<comment type="similarity">
    <text evidence="1">Belongs to the glycosyl hydrolase 43 family.</text>
</comment>
<evidence type="ECO:0000313" key="5">
    <source>
        <dbReference type="EMBL" id="GIG16489.1"/>
    </source>
</evidence>
<dbReference type="SUPFAM" id="SSF75005">
    <property type="entry name" value="Arabinanase/levansucrase/invertase"/>
    <property type="match status" value="1"/>
</dbReference>
<dbReference type="InterPro" id="IPR006311">
    <property type="entry name" value="TAT_signal"/>
</dbReference>
<organism evidence="5 6">
    <name type="scientific">Catellatospora methionotrophica</name>
    <dbReference type="NCBI Taxonomy" id="121620"/>
    <lineage>
        <taxon>Bacteria</taxon>
        <taxon>Bacillati</taxon>
        <taxon>Actinomycetota</taxon>
        <taxon>Actinomycetes</taxon>
        <taxon>Micromonosporales</taxon>
        <taxon>Micromonosporaceae</taxon>
        <taxon>Catellatospora</taxon>
    </lineage>
</organism>